<proteinExistence type="predicted"/>
<feature type="chain" id="PRO_5021243207" evidence="1">
    <location>
        <begin position="29"/>
        <end position="129"/>
    </location>
</feature>
<dbReference type="AlphaFoldDB" id="A0A506PNG0"/>
<feature type="signal peptide" evidence="1">
    <location>
        <begin position="1"/>
        <end position="28"/>
    </location>
</feature>
<organism evidence="2 3">
    <name type="scientific">Paucihalobacter ruber</name>
    <dbReference type="NCBI Taxonomy" id="2567861"/>
    <lineage>
        <taxon>Bacteria</taxon>
        <taxon>Pseudomonadati</taxon>
        <taxon>Bacteroidota</taxon>
        <taxon>Flavobacteriia</taxon>
        <taxon>Flavobacteriales</taxon>
        <taxon>Flavobacteriaceae</taxon>
        <taxon>Paucihalobacter</taxon>
    </lineage>
</organism>
<sequence length="129" mass="13706">MPTNSIRRDWTRPILILLLLSTISIAKAQNLQGPTQVSPNSTHDYTFSNGLLANPTWTVVGGTVLSTTMVKGTAQYTATVQWGAAGAGSVTFNSFGTPLETLNVTITGSGTGATLLSDRNYVYTLVPRE</sequence>
<dbReference type="Proteomes" id="UP000317332">
    <property type="component" value="Unassembled WGS sequence"/>
</dbReference>
<protein>
    <submittedName>
        <fullName evidence="2">Uncharacterized protein</fullName>
    </submittedName>
</protein>
<evidence type="ECO:0000256" key="1">
    <source>
        <dbReference type="SAM" id="SignalP"/>
    </source>
</evidence>
<gene>
    <name evidence="2" type="ORF">FJ651_06195</name>
</gene>
<evidence type="ECO:0000313" key="3">
    <source>
        <dbReference type="Proteomes" id="UP000317332"/>
    </source>
</evidence>
<dbReference type="EMBL" id="VHIQ01000002">
    <property type="protein sequence ID" value="TPV35109.1"/>
    <property type="molecule type" value="Genomic_DNA"/>
</dbReference>
<evidence type="ECO:0000313" key="2">
    <source>
        <dbReference type="EMBL" id="TPV35109.1"/>
    </source>
</evidence>
<dbReference type="RefSeq" id="WP_140989585.1">
    <property type="nucleotide sequence ID" value="NZ_VHIQ01000002.1"/>
</dbReference>
<feature type="non-terminal residue" evidence="2">
    <location>
        <position position="129"/>
    </location>
</feature>
<name>A0A506PNG0_9FLAO</name>
<reference evidence="2 3" key="1">
    <citation type="submission" date="2019-06" db="EMBL/GenBank/DDBJ databases">
        <title>Flavobacteriaceae Paucihalobacterium erythroidium CWB-1, complete genome.</title>
        <authorList>
            <person name="Wu S."/>
        </authorList>
    </citation>
    <scope>NUCLEOTIDE SEQUENCE [LARGE SCALE GENOMIC DNA]</scope>
    <source>
        <strain evidence="2 3">CWB-1</strain>
    </source>
</reference>
<keyword evidence="3" id="KW-1185">Reference proteome</keyword>
<accession>A0A506PNG0</accession>
<comment type="caution">
    <text evidence="2">The sequence shown here is derived from an EMBL/GenBank/DDBJ whole genome shotgun (WGS) entry which is preliminary data.</text>
</comment>
<keyword evidence="1" id="KW-0732">Signal</keyword>